<dbReference type="EMBL" id="AGCI01000047">
    <property type="protein sequence ID" value="EHM42934.1"/>
    <property type="molecule type" value="Genomic_DNA"/>
</dbReference>
<dbReference type="Pfam" id="PF05135">
    <property type="entry name" value="Phage_connect_1"/>
    <property type="match status" value="1"/>
</dbReference>
<gene>
    <name evidence="1" type="ORF">HMPREF0454_02043</name>
</gene>
<accession>G9Y676</accession>
<dbReference type="RefSeq" id="WP_004092331.1">
    <property type="nucleotide sequence ID" value="NZ_JH417518.1"/>
</dbReference>
<dbReference type="PATRIC" id="fig|1002364.3.peg.1855"/>
<dbReference type="InterPro" id="IPR006450">
    <property type="entry name" value="Phage_HK97_gp6-like"/>
</dbReference>
<dbReference type="NCBIfam" id="TIGR01560">
    <property type="entry name" value="put_DNA_pack"/>
    <property type="match status" value="1"/>
</dbReference>
<dbReference type="CDD" id="cd08054">
    <property type="entry name" value="gp6"/>
    <property type="match status" value="1"/>
</dbReference>
<proteinExistence type="predicted"/>
<protein>
    <submittedName>
        <fullName evidence="1">Phage DNA packaging protein</fullName>
    </submittedName>
</protein>
<comment type="caution">
    <text evidence="1">The sequence shown here is derived from an EMBL/GenBank/DDBJ whole genome shotgun (WGS) entry which is preliminary data.</text>
</comment>
<dbReference type="HOGENOM" id="CLU_085951_3_1_6"/>
<organism evidence="1 2">
    <name type="scientific">Hafnia alvei ATCC 51873</name>
    <dbReference type="NCBI Taxonomy" id="1002364"/>
    <lineage>
        <taxon>Bacteria</taxon>
        <taxon>Pseudomonadati</taxon>
        <taxon>Pseudomonadota</taxon>
        <taxon>Gammaproteobacteria</taxon>
        <taxon>Enterobacterales</taxon>
        <taxon>Hafniaceae</taxon>
        <taxon>Hafnia</taxon>
    </lineage>
</organism>
<dbReference type="AlphaFoldDB" id="G9Y676"/>
<dbReference type="Gene3D" id="1.10.3230.30">
    <property type="entry name" value="Phage gp6-like head-tail connector protein"/>
    <property type="match status" value="1"/>
</dbReference>
<dbReference type="InterPro" id="IPR021146">
    <property type="entry name" value="Phage_gp6-like_head-tail"/>
</dbReference>
<dbReference type="Proteomes" id="UP000005959">
    <property type="component" value="Unassembled WGS sequence"/>
</dbReference>
<evidence type="ECO:0000313" key="1">
    <source>
        <dbReference type="EMBL" id="EHM42934.1"/>
    </source>
</evidence>
<sequence>MIDLGLVKSHCRIDSDFTSDDQLLKVYTEAAVSYVQSWTRRQLYPSADSPGYSDDPDGMLLNDAIKAAILLCISQWYSNREGVVVGETVSEMPIAVQALLQPYRIYGL</sequence>
<name>G9Y676_HAFAL</name>
<evidence type="ECO:0000313" key="2">
    <source>
        <dbReference type="Proteomes" id="UP000005959"/>
    </source>
</evidence>
<reference evidence="1 2" key="1">
    <citation type="submission" date="2011-08" db="EMBL/GenBank/DDBJ databases">
        <authorList>
            <person name="Weinstock G."/>
            <person name="Sodergren E."/>
            <person name="Clifton S."/>
            <person name="Fulton L."/>
            <person name="Fulton B."/>
            <person name="Courtney L."/>
            <person name="Fronick C."/>
            <person name="Harrison M."/>
            <person name="Strong C."/>
            <person name="Farmer C."/>
            <person name="Delahaunty K."/>
            <person name="Markovic C."/>
            <person name="Hall O."/>
            <person name="Minx P."/>
            <person name="Tomlinson C."/>
            <person name="Mitreva M."/>
            <person name="Hou S."/>
            <person name="Chen J."/>
            <person name="Wollam A."/>
            <person name="Pepin K.H."/>
            <person name="Johnson M."/>
            <person name="Bhonagiri V."/>
            <person name="Zhang X."/>
            <person name="Suruliraj S."/>
            <person name="Warren W."/>
            <person name="Chinwalla A."/>
            <person name="Mardis E.R."/>
            <person name="Wilson R.K."/>
        </authorList>
    </citation>
    <scope>NUCLEOTIDE SEQUENCE [LARGE SCALE GENOMIC DNA]</scope>
    <source>
        <strain evidence="1 2">ATCC 51873</strain>
    </source>
</reference>